<reference evidence="3 4" key="1">
    <citation type="submission" date="2016-11" db="EMBL/GenBank/DDBJ databases">
        <title>The macronuclear genome of Stentor coeruleus: a giant cell with tiny introns.</title>
        <authorList>
            <person name="Slabodnick M."/>
            <person name="Ruby J.G."/>
            <person name="Reiff S.B."/>
            <person name="Swart E.C."/>
            <person name="Gosai S."/>
            <person name="Prabakaran S."/>
            <person name="Witkowska E."/>
            <person name="Larue G.E."/>
            <person name="Fisher S."/>
            <person name="Freeman R.M."/>
            <person name="Gunawardena J."/>
            <person name="Chu W."/>
            <person name="Stover N.A."/>
            <person name="Gregory B.D."/>
            <person name="Nowacki M."/>
            <person name="Derisi J."/>
            <person name="Roy S.W."/>
            <person name="Marshall W.F."/>
            <person name="Sood P."/>
        </authorList>
    </citation>
    <scope>NUCLEOTIDE SEQUENCE [LARGE SCALE GENOMIC DNA]</scope>
    <source>
        <strain evidence="3">WM001</strain>
    </source>
</reference>
<dbReference type="Gene3D" id="3.40.50.300">
    <property type="entry name" value="P-loop containing nucleotide triphosphate hydrolases"/>
    <property type="match status" value="1"/>
</dbReference>
<dbReference type="CDD" id="cd00198">
    <property type="entry name" value="vWFA"/>
    <property type="match status" value="1"/>
</dbReference>
<name>A0A1R2BTS7_9CILI</name>
<dbReference type="PANTHER" id="PTHR22796:SF1">
    <property type="entry name" value="VWFA DOMAIN-CONTAINING PROTEIN"/>
    <property type="match status" value="1"/>
</dbReference>
<accession>A0A1R2BTS7</accession>
<organism evidence="3 4">
    <name type="scientific">Stentor coeruleus</name>
    <dbReference type="NCBI Taxonomy" id="5963"/>
    <lineage>
        <taxon>Eukaryota</taxon>
        <taxon>Sar</taxon>
        <taxon>Alveolata</taxon>
        <taxon>Ciliophora</taxon>
        <taxon>Postciliodesmatophora</taxon>
        <taxon>Heterotrichea</taxon>
        <taxon>Heterotrichida</taxon>
        <taxon>Stentoridae</taxon>
        <taxon>Stentor</taxon>
    </lineage>
</organism>
<gene>
    <name evidence="3" type="ORF">SteCoe_19648</name>
</gene>
<dbReference type="PANTHER" id="PTHR22796">
    <property type="entry name" value="URG4-RELATED"/>
    <property type="match status" value="1"/>
</dbReference>
<feature type="domain" description="Guanylate-binding protein N-terminal" evidence="2">
    <location>
        <begin position="908"/>
        <end position="997"/>
    </location>
</feature>
<feature type="compositionally biased region" description="Polar residues" evidence="1">
    <location>
        <begin position="29"/>
        <end position="43"/>
    </location>
</feature>
<evidence type="ECO:0000313" key="3">
    <source>
        <dbReference type="EMBL" id="OMJ80154.1"/>
    </source>
</evidence>
<keyword evidence="4" id="KW-1185">Reference proteome</keyword>
<dbReference type="InterPro" id="IPR015894">
    <property type="entry name" value="Guanylate-bd_N"/>
</dbReference>
<dbReference type="Pfam" id="PF02263">
    <property type="entry name" value="GBP"/>
    <property type="match status" value="1"/>
</dbReference>
<feature type="compositionally biased region" description="Basic and acidic residues" evidence="1">
    <location>
        <begin position="49"/>
        <end position="64"/>
    </location>
</feature>
<dbReference type="Proteomes" id="UP000187209">
    <property type="component" value="Unassembled WGS sequence"/>
</dbReference>
<feature type="region of interest" description="Disordered" evidence="1">
    <location>
        <begin position="29"/>
        <end position="73"/>
    </location>
</feature>
<dbReference type="InterPro" id="IPR036465">
    <property type="entry name" value="vWFA_dom_sf"/>
</dbReference>
<protein>
    <recommendedName>
        <fullName evidence="2">Guanylate-binding protein N-terminal domain-containing protein</fullName>
    </recommendedName>
</protein>
<evidence type="ECO:0000256" key="1">
    <source>
        <dbReference type="SAM" id="MobiDB-lite"/>
    </source>
</evidence>
<proteinExistence type="predicted"/>
<dbReference type="InterPro" id="IPR027417">
    <property type="entry name" value="P-loop_NTPase"/>
</dbReference>
<dbReference type="GO" id="GO:0005525">
    <property type="term" value="F:GTP binding"/>
    <property type="evidence" value="ECO:0007669"/>
    <property type="project" value="InterPro"/>
</dbReference>
<dbReference type="Gene3D" id="3.40.50.410">
    <property type="entry name" value="von Willebrand factor, type A domain"/>
    <property type="match status" value="1"/>
</dbReference>
<comment type="caution">
    <text evidence="3">The sequence shown here is derived from an EMBL/GenBank/DDBJ whole genome shotgun (WGS) entry which is preliminary data.</text>
</comment>
<dbReference type="SUPFAM" id="SSF52540">
    <property type="entry name" value="P-loop containing nucleoside triphosphate hydrolases"/>
    <property type="match status" value="1"/>
</dbReference>
<dbReference type="SUPFAM" id="SSF53300">
    <property type="entry name" value="vWA-like"/>
    <property type="match status" value="1"/>
</dbReference>
<sequence>MKKSAGKTQSKASELEEGKLKFKSTKISKVSEISKQSKNSPHTTLPAKKSADILHQETKSEKKSMGTGSTGSTKIASKALDIEPIESQEEDNETTLKPYDIINCFLDTSQSYSIYKTTLKLNHIDELQEMIAESFNLIAVYGDRNYCRLGLEQYFGKNCGKPFINEGAVFYYDESTHRGAFCYVNTNNELFLTKPIMGNNRSIFMIKILSDICPLVIDFVSDQEMSNWSDESPYKQKKFDKVKFKIETKTVEKSSLENLNRFPCTTEDSGIYLTHDLYDKFIFTKIVENQTNYSERPKLIQYFEDFVKKIFDEKYDDSSFNSVFTSLTNSIEKIIGTLKLDYTIIQSELSRLSKEYSAELKTLFKNILTDISDLFSSKLAKLAMKNPYLSDTNASRIMNEINNEFVNMRNFKKANGILEKMLKKNKLYDSLKKSLDEFFSENQKKIQEKLKSMSKDTEQYLWAAFNNFLESMTGLQLSIKIKNIIFSKSDEITHCRAEISSLSNLATIKINHTNLQVSQIISLSKESLYILLRNETDSKTHVYKLNSTSDFRIDKEMLEDFDDPDVQIAWGSILNKFFIVFKNKRQVKTGSASKGAINRGNDFPIFSPEITSIICMNYASSMRKLIFLNQLGHIYLMDAVIKESFPSLATKPRKLSEGPITDEPLQPISPADGSMYCDLQVSSDEKIFAALCRTTIDCYDMNYTIIHSIPLSEPIKHFKFYSAEFHTFVVIASEREINFWGFILPQQYTSKQTISTAKTVDATGNPCLDVWHMGVKKFGVPLEQCRLRESTSKIAALCFNEPEQIKINKYVKSLALVNKSYQYVIVKSIIDRLVFENQISKEVFFYSLLSRIPVHLASIQNGNLVPLQNGEDNFDDFTSKLENNKKFLYECVNYIKVGHLEWLLPKLRGIRVVSIIGRQSSGKSYLLNRLFGTRYDVAAQRCTEGIWMSVAFVHSSPFVIFDCEGLFSTERTSQEEMKLCLFLSAMSDVLILNSDLTSNRGFAELFDEFSLSIDRLKGSNLFKGSLEIAVRDVGDGEGSDAQNEIENFLSSQQADEKRKIILSRLFNDEYTITPYHNFENESFDEEVRESAEGYLKKEPRFETGEELLILIKTALTQIFSDDENSTDERTFEIYAENIKKLFKKVLEDPLYGKDLLEEIPFCFPFELGSQTYEIRLSVKEFSLNLKIPLIPFISAVSKLIPENVILENHNSFYKQLDLMIKNFFAAKKEMMLKFLQAKFIKYASFEKLIQVKMAHAARKVEKIAEKHYICLRNCEKCEYICVKILNHDFECTCETTHKCIFKCDICTDVPQKCSNPAGHKSRHVCAIKKHTCKKNCGVPDCPQSCVYEPNHSEMCKCSKAIHECGKSCKMNAFCKDKCRKDVLIDHEVHDCCQTRCPLKCILCDNACLSTDHMHDLKCSETVIHPKSKVPTKLHLCGNTHPCYNECTSPGICYLNLTFTVKTYTNSYNTILYRYAEQEAQKKVCAVTIPVGKYMHDGKHNCGKTIDHTCEAHCPDCSGFCNKPVNHAGLHGSKTHRNKDNCIYLSTKSTIKREIDNETGSTICKFTAGESSQPEHCESCCQRNGRGHTHPMICPGSSKCFQLTHAGYAMHSLDSYLGSKGSKSDKFDLLECSTYWRIQGWEAPLFSINPKAQEVISKCNYYCSHESHDENIFCESQLFHSISELRKDHKFPICSHTDFLSHDIVFIIDNTGSMSSCIDGVKVVIQNLIEKWKNKEDTKFGVVGYTDHNPDNGHLNGENPVIVYPSPGGNMESCSSDGALKFLSGLICGGGGGNYGEAMIDGIFAATKLKFRKIARTIFIIVADDCPHGSEFAEGTTHPKGCPCGISWRRLMSDIKVMKGKFYLVKLSTLLNNTSILFKKELNESYIETNLEGMSRFTLEVTNTISKIIHADLEFSYGARVF</sequence>
<dbReference type="EMBL" id="MPUH01000436">
    <property type="protein sequence ID" value="OMJ80154.1"/>
    <property type="molecule type" value="Genomic_DNA"/>
</dbReference>
<dbReference type="OrthoDB" id="10045389at2759"/>
<evidence type="ECO:0000259" key="2">
    <source>
        <dbReference type="Pfam" id="PF02263"/>
    </source>
</evidence>
<dbReference type="GO" id="GO:0003924">
    <property type="term" value="F:GTPase activity"/>
    <property type="evidence" value="ECO:0007669"/>
    <property type="project" value="InterPro"/>
</dbReference>
<evidence type="ECO:0000313" key="4">
    <source>
        <dbReference type="Proteomes" id="UP000187209"/>
    </source>
</evidence>